<comment type="caution">
    <text evidence="16">The sequence shown here is derived from an EMBL/GenBank/DDBJ whole genome shotgun (WGS) entry which is preliminary data.</text>
</comment>
<feature type="transmembrane region" description="Helical" evidence="12">
    <location>
        <begin position="425"/>
        <end position="443"/>
    </location>
</feature>
<evidence type="ECO:0000256" key="11">
    <source>
        <dbReference type="SAM" id="MobiDB-lite"/>
    </source>
</evidence>
<evidence type="ECO:0000256" key="12">
    <source>
        <dbReference type="SAM" id="Phobius"/>
    </source>
</evidence>
<dbReference type="InterPro" id="IPR013014">
    <property type="entry name" value="PTS_EIIC_2"/>
</dbReference>
<dbReference type="InterPro" id="IPR004715">
    <property type="entry name" value="PTS_IIA_fruc"/>
</dbReference>
<dbReference type="Gene3D" id="3.40.50.2300">
    <property type="match status" value="1"/>
</dbReference>
<dbReference type="InterPro" id="IPR003501">
    <property type="entry name" value="PTS_EIIB_2/3"/>
</dbReference>
<sequence>MKITDLLREETIILDLESRSKQNVLSELIDKLDQAGNLNNKESFHKDILEREDQSTTGIGEGIAIPHAKSGAVKKPAIAFGRSTDGIDYDSLDGQPAHLFFMIAASEGANNAHLEALSRLSTFLMDQKFRDKILQATTKEDIMRALDEKEREVDAPEEPADSSTESNKKILAVTACPTGIAHTYMAAEKLSETAKEMGIPIKVETNGSGGVKNRLTDKDIEDADTIIVAADTKVEMARFHGKSVIQTGVGKAIHETTDLLNRAVNKDASIYEHEKSDSESSDEGRSGFYKHLMNGVSNMLPFVVGGGILIALSFFWGINAADPNSDEYNAFAAMLNEIGGGKAFFLMVPVLAGFIASSIADRPGFAPGMVGGLIAITVTGVEEAGGGSGFLGGLIAGFLAGYITLLVKKMFAGLPDALEGLKPVLFYPLFSIAFTGIIMMTINPPLTRIYSGISAFLEGMGGTNQILVGIILGAMMAFDMGGPVNKAAYTFGIAMLDAQNYTFIATVMAAGMVPPLGMAVATTLFKKRFTKQEREAGKTAYPLGLCFITEGVIPFAAADPARVIPSVMAGAAVTGGLTMLFDIGLRAPHGGIFVMGLVEGGFGSFLLYALAIITGTIVTAMLAGLLKKNIKVTA</sequence>
<dbReference type="NCBIfam" id="TIGR00848">
    <property type="entry name" value="fruA"/>
    <property type="match status" value="1"/>
</dbReference>
<feature type="transmembrane region" description="Helical" evidence="12">
    <location>
        <begin position="455"/>
        <end position="478"/>
    </location>
</feature>
<feature type="domain" description="PTS EIIC type-2" evidence="15">
    <location>
        <begin position="288"/>
        <end position="634"/>
    </location>
</feature>
<dbReference type="Proteomes" id="UP001597040">
    <property type="component" value="Unassembled WGS sequence"/>
</dbReference>
<keyword evidence="8 12" id="KW-0812">Transmembrane</keyword>
<keyword evidence="9 12" id="KW-1133">Transmembrane helix</keyword>
<evidence type="ECO:0000256" key="1">
    <source>
        <dbReference type="ARBA" id="ARBA00004429"/>
    </source>
</evidence>
<evidence type="ECO:0000256" key="7">
    <source>
        <dbReference type="ARBA" id="ARBA00022683"/>
    </source>
</evidence>
<feature type="transmembrane region" description="Helical" evidence="12">
    <location>
        <begin position="563"/>
        <end position="585"/>
    </location>
</feature>
<dbReference type="InterPro" id="IPR002178">
    <property type="entry name" value="PTS_EIIA_type-2_dom"/>
</dbReference>
<evidence type="ECO:0000256" key="2">
    <source>
        <dbReference type="ARBA" id="ARBA00022448"/>
    </source>
</evidence>
<feature type="transmembrane region" description="Helical" evidence="12">
    <location>
        <begin position="372"/>
        <end position="405"/>
    </location>
</feature>
<evidence type="ECO:0000256" key="5">
    <source>
        <dbReference type="ARBA" id="ARBA00022597"/>
    </source>
</evidence>
<dbReference type="InterPro" id="IPR050864">
    <property type="entry name" value="Bacterial_PTS_Sugar_Transport"/>
</dbReference>
<evidence type="ECO:0000256" key="3">
    <source>
        <dbReference type="ARBA" id="ARBA00022475"/>
    </source>
</evidence>
<evidence type="ECO:0000256" key="8">
    <source>
        <dbReference type="ARBA" id="ARBA00022692"/>
    </source>
</evidence>
<evidence type="ECO:0000259" key="14">
    <source>
        <dbReference type="PROSITE" id="PS51099"/>
    </source>
</evidence>
<accession>A0ABW3LLX3</accession>
<evidence type="ECO:0000259" key="15">
    <source>
        <dbReference type="PROSITE" id="PS51104"/>
    </source>
</evidence>
<dbReference type="CDD" id="cd00211">
    <property type="entry name" value="PTS_IIA_fru"/>
    <property type="match status" value="1"/>
</dbReference>
<keyword evidence="5" id="KW-0762">Sugar transport</keyword>
<evidence type="ECO:0000256" key="9">
    <source>
        <dbReference type="ARBA" id="ARBA00022989"/>
    </source>
</evidence>
<reference evidence="17" key="1">
    <citation type="journal article" date="2019" name="Int. J. Syst. Evol. Microbiol.">
        <title>The Global Catalogue of Microorganisms (GCM) 10K type strain sequencing project: providing services to taxonomists for standard genome sequencing and annotation.</title>
        <authorList>
            <consortium name="The Broad Institute Genomics Platform"/>
            <consortium name="The Broad Institute Genome Sequencing Center for Infectious Disease"/>
            <person name="Wu L."/>
            <person name="Ma J."/>
        </authorList>
    </citation>
    <scope>NUCLEOTIDE SEQUENCE [LARGE SCALE GENOMIC DNA]</scope>
    <source>
        <strain evidence="17">CCUG 56754</strain>
    </source>
</reference>
<proteinExistence type="predicted"/>
<dbReference type="RefSeq" id="WP_390361068.1">
    <property type="nucleotide sequence ID" value="NZ_JBHTKJ010000016.1"/>
</dbReference>
<evidence type="ECO:0000313" key="17">
    <source>
        <dbReference type="Proteomes" id="UP001597040"/>
    </source>
</evidence>
<dbReference type="NCBIfam" id="TIGR00829">
    <property type="entry name" value="FRU"/>
    <property type="match status" value="1"/>
</dbReference>
<dbReference type="SUPFAM" id="SSF55804">
    <property type="entry name" value="Phoshotransferase/anion transport protein"/>
    <property type="match status" value="1"/>
</dbReference>
<feature type="domain" description="PTS EIIB type-2" evidence="14">
    <location>
        <begin position="168"/>
        <end position="265"/>
    </location>
</feature>
<evidence type="ECO:0000256" key="4">
    <source>
        <dbReference type="ARBA" id="ARBA00022553"/>
    </source>
</evidence>
<dbReference type="InterPro" id="IPR036095">
    <property type="entry name" value="PTS_EIIB-like_sf"/>
</dbReference>
<feature type="transmembrane region" description="Helical" evidence="12">
    <location>
        <begin position="299"/>
        <end position="318"/>
    </location>
</feature>
<feature type="domain" description="PTS EIIA type-2" evidence="13">
    <location>
        <begin position="5"/>
        <end position="149"/>
    </location>
</feature>
<organism evidence="16 17">
    <name type="scientific">Virgibacillus byunsanensis</name>
    <dbReference type="NCBI Taxonomy" id="570945"/>
    <lineage>
        <taxon>Bacteria</taxon>
        <taxon>Bacillati</taxon>
        <taxon>Bacillota</taxon>
        <taxon>Bacilli</taxon>
        <taxon>Bacillales</taxon>
        <taxon>Bacillaceae</taxon>
        <taxon>Virgibacillus</taxon>
    </lineage>
</organism>
<keyword evidence="10 12" id="KW-0472">Membrane</keyword>
<dbReference type="PROSITE" id="PS51094">
    <property type="entry name" value="PTS_EIIA_TYPE_2"/>
    <property type="match status" value="1"/>
</dbReference>
<keyword evidence="7" id="KW-0598">Phosphotransferase system</keyword>
<dbReference type="PROSITE" id="PS51104">
    <property type="entry name" value="PTS_EIIC_TYPE_2"/>
    <property type="match status" value="1"/>
</dbReference>
<evidence type="ECO:0000259" key="13">
    <source>
        <dbReference type="PROSITE" id="PS51094"/>
    </source>
</evidence>
<dbReference type="CDD" id="cd05569">
    <property type="entry name" value="PTS_IIB_fructose"/>
    <property type="match status" value="1"/>
</dbReference>
<dbReference type="Pfam" id="PF02302">
    <property type="entry name" value="PTS_IIB"/>
    <property type="match status" value="1"/>
</dbReference>
<feature type="transmembrane region" description="Helical" evidence="12">
    <location>
        <begin position="338"/>
        <end position="360"/>
    </location>
</feature>
<dbReference type="Pfam" id="PF00359">
    <property type="entry name" value="PTS_EIIA_2"/>
    <property type="match status" value="1"/>
</dbReference>
<dbReference type="Gene3D" id="3.40.930.10">
    <property type="entry name" value="Mannitol-specific EII, Chain A"/>
    <property type="match status" value="1"/>
</dbReference>
<dbReference type="InterPro" id="IPR006327">
    <property type="entry name" value="PTS_IIC_fruc"/>
</dbReference>
<comment type="subcellular location">
    <subcellularLocation>
        <location evidence="1">Cell inner membrane</location>
        <topology evidence="1">Multi-pass membrane protein</topology>
    </subcellularLocation>
</comment>
<dbReference type="PROSITE" id="PS51099">
    <property type="entry name" value="PTS_EIIB_TYPE_2"/>
    <property type="match status" value="1"/>
</dbReference>
<keyword evidence="3" id="KW-1003">Cell membrane</keyword>
<feature type="transmembrane region" description="Helical" evidence="12">
    <location>
        <begin position="605"/>
        <end position="626"/>
    </location>
</feature>
<feature type="region of interest" description="Disordered" evidence="11">
    <location>
        <begin position="147"/>
        <end position="166"/>
    </location>
</feature>
<evidence type="ECO:0000256" key="6">
    <source>
        <dbReference type="ARBA" id="ARBA00022679"/>
    </source>
</evidence>
<keyword evidence="17" id="KW-1185">Reference proteome</keyword>
<protein>
    <submittedName>
        <fullName evidence="16">Fructose-specific PTS transporter subunit EIIC</fullName>
    </submittedName>
</protein>
<name>A0ABW3LLX3_9BACI</name>
<dbReference type="InterPro" id="IPR013011">
    <property type="entry name" value="PTS_EIIB_2"/>
</dbReference>
<evidence type="ECO:0000313" key="16">
    <source>
        <dbReference type="EMBL" id="MFD1038259.1"/>
    </source>
</evidence>
<keyword evidence="6" id="KW-0808">Transferase</keyword>
<feature type="transmembrane region" description="Helical" evidence="12">
    <location>
        <begin position="498"/>
        <end position="525"/>
    </location>
</feature>
<dbReference type="PANTHER" id="PTHR30505:SF28">
    <property type="entry name" value="PTS SYSTEM 2-O-ALPHA-MANNOSYL-D-GLYCERATE-SPECIFIC EIIABC COMPONENT"/>
    <property type="match status" value="1"/>
</dbReference>
<gene>
    <name evidence="16" type="ORF">ACFQ3N_07525</name>
</gene>
<keyword evidence="4" id="KW-0597">Phosphoprotein</keyword>
<dbReference type="InterPro" id="IPR003353">
    <property type="entry name" value="PTS_IIB_fruc"/>
</dbReference>
<keyword evidence="2" id="KW-0813">Transport</keyword>
<dbReference type="SUPFAM" id="SSF52794">
    <property type="entry name" value="PTS system IIB component-like"/>
    <property type="match status" value="1"/>
</dbReference>
<evidence type="ECO:0000256" key="10">
    <source>
        <dbReference type="ARBA" id="ARBA00023136"/>
    </source>
</evidence>
<dbReference type="EMBL" id="JBHTKJ010000016">
    <property type="protein sequence ID" value="MFD1038259.1"/>
    <property type="molecule type" value="Genomic_DNA"/>
</dbReference>
<dbReference type="PANTHER" id="PTHR30505">
    <property type="entry name" value="FRUCTOSE-LIKE PERMEASE"/>
    <property type="match status" value="1"/>
</dbReference>
<dbReference type="PROSITE" id="PS00372">
    <property type="entry name" value="PTS_EIIA_TYPE_2_HIS"/>
    <property type="match status" value="1"/>
</dbReference>
<dbReference type="InterPro" id="IPR016152">
    <property type="entry name" value="PTrfase/Anion_transptr"/>
</dbReference>
<dbReference type="NCBIfam" id="TIGR01427">
    <property type="entry name" value="PTS_IIC_fructo"/>
    <property type="match status" value="1"/>
</dbReference>